<dbReference type="SUPFAM" id="SSF51161">
    <property type="entry name" value="Trimeric LpxA-like enzymes"/>
    <property type="match status" value="1"/>
</dbReference>
<dbReference type="GO" id="GO:0005978">
    <property type="term" value="P:glycogen biosynthetic process"/>
    <property type="evidence" value="ECO:0007669"/>
    <property type="project" value="UniProtKB-KW"/>
</dbReference>
<dbReference type="AlphaFoldDB" id="A0A7Y2H3G5"/>
<dbReference type="Pfam" id="PF24894">
    <property type="entry name" value="Hexapep_GlmU"/>
    <property type="match status" value="1"/>
</dbReference>
<keyword evidence="5" id="KW-0547">Nucleotide-binding</keyword>
<dbReference type="InterPro" id="IPR005836">
    <property type="entry name" value="ADP_Glu_pyroP_CS"/>
</dbReference>
<reference evidence="11 12" key="1">
    <citation type="submission" date="2020-03" db="EMBL/GenBank/DDBJ databases">
        <title>Metabolic flexibility allows generalist bacteria to become dominant in a frequently disturbed ecosystem.</title>
        <authorList>
            <person name="Chen Y.-J."/>
            <person name="Leung P.M."/>
            <person name="Bay S.K."/>
            <person name="Hugenholtz P."/>
            <person name="Kessler A.J."/>
            <person name="Shelley G."/>
            <person name="Waite D.W."/>
            <person name="Cook P.L."/>
            <person name="Greening C."/>
        </authorList>
    </citation>
    <scope>NUCLEOTIDE SEQUENCE [LARGE SCALE GENOMIC DNA]</scope>
    <source>
        <strain evidence="11">SS_bin_28</strain>
    </source>
</reference>
<dbReference type="Gene3D" id="3.90.550.10">
    <property type="entry name" value="Spore Coat Polysaccharide Biosynthesis Protein SpsA, Chain A"/>
    <property type="match status" value="1"/>
</dbReference>
<dbReference type="CDD" id="cd04651">
    <property type="entry name" value="LbH_G1P_AT_C"/>
    <property type="match status" value="1"/>
</dbReference>
<proteinExistence type="inferred from homology"/>
<dbReference type="PANTHER" id="PTHR43523:SF2">
    <property type="entry name" value="GLUCOSE-1-PHOSPHATE ADENYLYLTRANSFERASE"/>
    <property type="match status" value="1"/>
</dbReference>
<dbReference type="SUPFAM" id="SSF53448">
    <property type="entry name" value="Nucleotide-diphospho-sugar transferases"/>
    <property type="match status" value="1"/>
</dbReference>
<gene>
    <name evidence="11" type="ORF">HKN21_13670</name>
</gene>
<dbReference type="InterPro" id="IPR056818">
    <property type="entry name" value="GlmU/GlgC-like_hexapep"/>
</dbReference>
<feature type="domain" description="Glucose-1-phosphate adenylyltransferase/Bifunctional protein GlmU-like C-terminal hexapeptide" evidence="10">
    <location>
        <begin position="109"/>
        <end position="183"/>
    </location>
</feature>
<protein>
    <submittedName>
        <fullName evidence="11">Glucose-1-phosphate adenylyltransferase</fullName>
    </submittedName>
</protein>
<comment type="caution">
    <text evidence="11">The sequence shown here is derived from an EMBL/GenBank/DDBJ whole genome shotgun (WGS) entry which is preliminary data.</text>
</comment>
<dbReference type="InterPro" id="IPR029044">
    <property type="entry name" value="Nucleotide-diphossugar_trans"/>
</dbReference>
<evidence type="ECO:0000313" key="11">
    <source>
        <dbReference type="EMBL" id="NNF07807.1"/>
    </source>
</evidence>
<dbReference type="Proteomes" id="UP000547674">
    <property type="component" value="Unassembled WGS sequence"/>
</dbReference>
<dbReference type="InterPro" id="IPR005835">
    <property type="entry name" value="NTP_transferase_dom"/>
</dbReference>
<evidence type="ECO:0000259" key="9">
    <source>
        <dbReference type="Pfam" id="PF00483"/>
    </source>
</evidence>
<evidence type="ECO:0000256" key="4">
    <source>
        <dbReference type="ARBA" id="ARBA00022695"/>
    </source>
</evidence>
<keyword evidence="2" id="KW-0321">Glycogen metabolism</keyword>
<keyword evidence="6" id="KW-0067">ATP-binding</keyword>
<dbReference type="PROSITE" id="PS00810">
    <property type="entry name" value="ADP_GLC_PYROPHOSPH_3"/>
    <property type="match status" value="1"/>
</dbReference>
<keyword evidence="3 11" id="KW-0808">Transferase</keyword>
<evidence type="ECO:0000256" key="6">
    <source>
        <dbReference type="ARBA" id="ARBA00022840"/>
    </source>
</evidence>
<evidence type="ECO:0000256" key="2">
    <source>
        <dbReference type="ARBA" id="ARBA00022600"/>
    </source>
</evidence>
<dbReference type="GO" id="GO:0005524">
    <property type="term" value="F:ATP binding"/>
    <property type="evidence" value="ECO:0007669"/>
    <property type="project" value="UniProtKB-KW"/>
</dbReference>
<evidence type="ECO:0000256" key="5">
    <source>
        <dbReference type="ARBA" id="ARBA00022741"/>
    </source>
</evidence>
<dbReference type="Gene3D" id="2.160.10.10">
    <property type="entry name" value="Hexapeptide repeat proteins"/>
    <property type="match status" value="1"/>
</dbReference>
<dbReference type="InterPro" id="IPR011831">
    <property type="entry name" value="ADP-Glc_PPase"/>
</dbReference>
<evidence type="ECO:0000256" key="8">
    <source>
        <dbReference type="ARBA" id="ARBA00023277"/>
    </source>
</evidence>
<dbReference type="GO" id="GO:0008878">
    <property type="term" value="F:glucose-1-phosphate adenylyltransferase activity"/>
    <property type="evidence" value="ECO:0007669"/>
    <property type="project" value="InterPro"/>
</dbReference>
<dbReference type="PANTHER" id="PTHR43523">
    <property type="entry name" value="GLUCOSE-1-PHOSPHATE ADENYLYLTRANSFERASE-RELATED"/>
    <property type="match status" value="1"/>
</dbReference>
<evidence type="ECO:0000313" key="12">
    <source>
        <dbReference type="Proteomes" id="UP000547674"/>
    </source>
</evidence>
<keyword evidence="7" id="KW-0320">Glycogen biosynthesis</keyword>
<feature type="non-terminal residue" evidence="11">
    <location>
        <position position="1"/>
    </location>
</feature>
<dbReference type="EMBL" id="JABDJR010000551">
    <property type="protein sequence ID" value="NNF07807.1"/>
    <property type="molecule type" value="Genomic_DNA"/>
</dbReference>
<dbReference type="InterPro" id="IPR011004">
    <property type="entry name" value="Trimer_LpxA-like_sf"/>
</dbReference>
<dbReference type="Pfam" id="PF00483">
    <property type="entry name" value="NTP_transferase"/>
    <property type="match status" value="1"/>
</dbReference>
<keyword evidence="4 11" id="KW-0548">Nucleotidyltransferase</keyword>
<evidence type="ECO:0000256" key="3">
    <source>
        <dbReference type="ARBA" id="ARBA00022679"/>
    </source>
</evidence>
<evidence type="ECO:0000256" key="1">
    <source>
        <dbReference type="ARBA" id="ARBA00010443"/>
    </source>
</evidence>
<comment type="similarity">
    <text evidence="1">Belongs to the bacterial/plant glucose-1-phosphate adenylyltransferase family.</text>
</comment>
<sequence length="238" mass="26059">PKETECTLASMGVYIFRRDTLIKLLQEDRENPDSSHDFGRDIFPRLIALTDVGAHPYEGYWQDIGTLQAFYEDNLKLLDPVHSRHLNQRDWPIRTPSVDAPPVRIQGKTTTKHSLIANGAVVRGYVENSILFPGVTVEPGAVVRDSILMNDVHVGSDAHVHKAIMDKRVRVGARSTVGAEGDGPANRKVPDLLYSGITVMGKDTSVGDEAHIGRNVVLGGRQTVDHGGEVSDGSYVTE</sequence>
<keyword evidence="8" id="KW-0119">Carbohydrate metabolism</keyword>
<accession>A0A7Y2H3G5</accession>
<name>A0A7Y2H3G5_UNCEI</name>
<evidence type="ECO:0000256" key="7">
    <source>
        <dbReference type="ARBA" id="ARBA00023056"/>
    </source>
</evidence>
<feature type="domain" description="Nucleotidyl transferase" evidence="9">
    <location>
        <begin position="1"/>
        <end position="78"/>
    </location>
</feature>
<organism evidence="11 12">
    <name type="scientific">Eiseniibacteriota bacterium</name>
    <dbReference type="NCBI Taxonomy" id="2212470"/>
    <lineage>
        <taxon>Bacteria</taxon>
        <taxon>Candidatus Eiseniibacteriota</taxon>
    </lineage>
</organism>
<evidence type="ECO:0000259" key="10">
    <source>
        <dbReference type="Pfam" id="PF24894"/>
    </source>
</evidence>